<dbReference type="RefSeq" id="WP_380017315.1">
    <property type="nucleotide sequence ID" value="NZ_JBHLYR010000091.1"/>
</dbReference>
<sequence>MYIPPSFQESDQDAQVALMRQYPFATLVTTTLGVPFATHLPLLISQDDGKIRLYGHVARANPQPNHFGGGEALAIFHGPHALVHSGWYESSPHVPTWNYVVVHATGPITVLDGEMPLTIARRLTETFTPDAPPIPEAFESKLVGGVVTFEMQVRDLKGKFKLSQNKSVQDRANVAAALAMSDREVERDLAALMHIS</sequence>
<dbReference type="Proteomes" id="UP001589733">
    <property type="component" value="Unassembled WGS sequence"/>
</dbReference>
<keyword evidence="2" id="KW-1185">Reference proteome</keyword>
<dbReference type="PIRSF" id="PIRSF010372">
    <property type="entry name" value="PaiB"/>
    <property type="match status" value="1"/>
</dbReference>
<dbReference type="Gene3D" id="2.30.110.10">
    <property type="entry name" value="Electron Transport, Fmn-binding Protein, Chain A"/>
    <property type="match status" value="1"/>
</dbReference>
<dbReference type="InterPro" id="IPR012349">
    <property type="entry name" value="Split_barrel_FMN-bd"/>
</dbReference>
<evidence type="ECO:0000313" key="1">
    <source>
        <dbReference type="EMBL" id="MFB9995408.1"/>
    </source>
</evidence>
<reference evidence="1 2" key="1">
    <citation type="submission" date="2024-09" db="EMBL/GenBank/DDBJ databases">
        <authorList>
            <person name="Sun Q."/>
            <person name="Mori K."/>
        </authorList>
    </citation>
    <scope>NUCLEOTIDE SEQUENCE [LARGE SCALE GENOMIC DNA]</scope>
    <source>
        <strain evidence="1 2">JCM 13503</strain>
    </source>
</reference>
<accession>A0ABV6BAH0</accession>
<evidence type="ECO:0000313" key="2">
    <source>
        <dbReference type="Proteomes" id="UP001589733"/>
    </source>
</evidence>
<dbReference type="PANTHER" id="PTHR35802">
    <property type="entry name" value="PROTEASE SYNTHASE AND SPORULATION PROTEIN PAI 2"/>
    <property type="match status" value="1"/>
</dbReference>
<comment type="caution">
    <text evidence="1">The sequence shown here is derived from an EMBL/GenBank/DDBJ whole genome shotgun (WGS) entry which is preliminary data.</text>
</comment>
<dbReference type="Pfam" id="PF04299">
    <property type="entry name" value="FMN_bind_2"/>
    <property type="match status" value="1"/>
</dbReference>
<dbReference type="EMBL" id="JBHLYR010000091">
    <property type="protein sequence ID" value="MFB9995408.1"/>
    <property type="molecule type" value="Genomic_DNA"/>
</dbReference>
<proteinExistence type="predicted"/>
<protein>
    <submittedName>
        <fullName evidence="1">FMN-binding negative transcriptional regulator</fullName>
    </submittedName>
</protein>
<dbReference type="InterPro" id="IPR007396">
    <property type="entry name" value="TR_PAI2-type"/>
</dbReference>
<dbReference type="PANTHER" id="PTHR35802:SF1">
    <property type="entry name" value="PROTEASE SYNTHASE AND SPORULATION PROTEIN PAI 2"/>
    <property type="match status" value="1"/>
</dbReference>
<dbReference type="SUPFAM" id="SSF50475">
    <property type="entry name" value="FMN-binding split barrel"/>
    <property type="match status" value="1"/>
</dbReference>
<organism evidence="1 2">
    <name type="scientific">Deinococcus oregonensis</name>
    <dbReference type="NCBI Taxonomy" id="1805970"/>
    <lineage>
        <taxon>Bacteria</taxon>
        <taxon>Thermotogati</taxon>
        <taxon>Deinococcota</taxon>
        <taxon>Deinococci</taxon>
        <taxon>Deinococcales</taxon>
        <taxon>Deinococcaceae</taxon>
        <taxon>Deinococcus</taxon>
    </lineage>
</organism>
<name>A0ABV6BAH0_9DEIO</name>
<gene>
    <name evidence="1" type="ORF">ACFFLM_26050</name>
</gene>